<dbReference type="RefSeq" id="WP_012852971.1">
    <property type="nucleotide sequence ID" value="NC_013510.1"/>
</dbReference>
<evidence type="ECO:0000256" key="1">
    <source>
        <dbReference type="ARBA" id="ARBA00022723"/>
    </source>
</evidence>
<evidence type="ECO:0000313" key="4">
    <source>
        <dbReference type="Proteomes" id="UP000001918"/>
    </source>
</evidence>
<dbReference type="InterPro" id="IPR029065">
    <property type="entry name" value="Enolase_C-like"/>
</dbReference>
<dbReference type="HOGENOM" id="CLU_030273_4_4_11"/>
<keyword evidence="4" id="KW-1185">Reference proteome</keyword>
<dbReference type="SUPFAM" id="SSF54826">
    <property type="entry name" value="Enolase N-terminal domain-like"/>
    <property type="match status" value="1"/>
</dbReference>
<dbReference type="eggNOG" id="COG4948">
    <property type="taxonomic scope" value="Bacteria"/>
</dbReference>
<dbReference type="Gene3D" id="3.20.20.120">
    <property type="entry name" value="Enolase-like C-terminal domain"/>
    <property type="match status" value="1"/>
</dbReference>
<protein>
    <submittedName>
        <fullName evidence="3">Mandelate racemase/muconate lactonizing protein</fullName>
    </submittedName>
</protein>
<dbReference type="InterPro" id="IPR013341">
    <property type="entry name" value="Mandelate_racemase_N_dom"/>
</dbReference>
<dbReference type="Pfam" id="PF13378">
    <property type="entry name" value="MR_MLE_C"/>
    <property type="match status" value="1"/>
</dbReference>
<reference evidence="3 4" key="1">
    <citation type="journal article" date="2011" name="Stand. Genomic Sci.">
        <title>Complete genome sequence of Thermomonospora curvata type strain (B9).</title>
        <authorList>
            <person name="Chertkov O."/>
            <person name="Sikorski J."/>
            <person name="Nolan M."/>
            <person name="Lapidus A."/>
            <person name="Lucas S."/>
            <person name="Del Rio T.G."/>
            <person name="Tice H."/>
            <person name="Cheng J.F."/>
            <person name="Goodwin L."/>
            <person name="Pitluck S."/>
            <person name="Liolios K."/>
            <person name="Ivanova N."/>
            <person name="Mavromatis K."/>
            <person name="Mikhailova N."/>
            <person name="Ovchinnikova G."/>
            <person name="Pati A."/>
            <person name="Chen A."/>
            <person name="Palaniappan K."/>
            <person name="Djao O.D."/>
            <person name="Land M."/>
            <person name="Hauser L."/>
            <person name="Chang Y.J."/>
            <person name="Jeffries C.D."/>
            <person name="Brettin T."/>
            <person name="Han C."/>
            <person name="Detter J.C."/>
            <person name="Rohde M."/>
            <person name="Goker M."/>
            <person name="Woyke T."/>
            <person name="Bristow J."/>
            <person name="Eisen J.A."/>
            <person name="Markowitz V."/>
            <person name="Hugenholtz P."/>
            <person name="Klenk H.P."/>
            <person name="Kyrpides N.C."/>
        </authorList>
    </citation>
    <scope>NUCLEOTIDE SEQUENCE [LARGE SCALE GENOMIC DNA]</scope>
    <source>
        <strain evidence="4">ATCC 19995 / DSM 43183 / JCM 3096 / KCTC 9072 / NBRC 15933 / NCIMB 10081 / Henssen B9</strain>
    </source>
</reference>
<name>D1A518_THECD</name>
<dbReference type="AlphaFoldDB" id="D1A518"/>
<dbReference type="SMART" id="SM00922">
    <property type="entry name" value="MR_MLE"/>
    <property type="match status" value="1"/>
</dbReference>
<dbReference type="InterPro" id="IPR029017">
    <property type="entry name" value="Enolase-like_N"/>
</dbReference>
<dbReference type="Pfam" id="PF02746">
    <property type="entry name" value="MR_MLE_N"/>
    <property type="match status" value="1"/>
</dbReference>
<dbReference type="STRING" id="471852.Tcur_2633"/>
<organism evidence="3 4">
    <name type="scientific">Thermomonospora curvata (strain ATCC 19995 / DSM 43183 / JCM 3096 / KCTC 9072 / NBRC 15933 / NCIMB 10081 / Henssen B9)</name>
    <dbReference type="NCBI Taxonomy" id="471852"/>
    <lineage>
        <taxon>Bacteria</taxon>
        <taxon>Bacillati</taxon>
        <taxon>Actinomycetota</taxon>
        <taxon>Actinomycetes</taxon>
        <taxon>Streptosporangiales</taxon>
        <taxon>Thermomonosporaceae</taxon>
        <taxon>Thermomonospora</taxon>
    </lineage>
</organism>
<evidence type="ECO:0000259" key="2">
    <source>
        <dbReference type="SMART" id="SM00922"/>
    </source>
</evidence>
<dbReference type="InterPro" id="IPR013342">
    <property type="entry name" value="Mandelate_racemase_C"/>
</dbReference>
<dbReference type="OrthoDB" id="9774531at2"/>
<dbReference type="GO" id="GO:0046872">
    <property type="term" value="F:metal ion binding"/>
    <property type="evidence" value="ECO:0007669"/>
    <property type="project" value="UniProtKB-KW"/>
</dbReference>
<evidence type="ECO:0000313" key="3">
    <source>
        <dbReference type="EMBL" id="ACY98187.1"/>
    </source>
</evidence>
<dbReference type="PANTHER" id="PTHR48073">
    <property type="entry name" value="O-SUCCINYLBENZOATE SYNTHASE-RELATED"/>
    <property type="match status" value="1"/>
</dbReference>
<dbReference type="EMBL" id="CP001738">
    <property type="protein sequence ID" value="ACY98187.1"/>
    <property type="molecule type" value="Genomic_DNA"/>
</dbReference>
<dbReference type="Proteomes" id="UP000001918">
    <property type="component" value="Chromosome"/>
</dbReference>
<keyword evidence="1" id="KW-0479">Metal-binding</keyword>
<accession>D1A518</accession>
<dbReference type="SUPFAM" id="SSF51604">
    <property type="entry name" value="Enolase C-terminal domain-like"/>
    <property type="match status" value="1"/>
</dbReference>
<dbReference type="GO" id="GO:0016854">
    <property type="term" value="F:racemase and epimerase activity"/>
    <property type="evidence" value="ECO:0007669"/>
    <property type="project" value="UniProtKB-ARBA"/>
</dbReference>
<dbReference type="InterPro" id="IPR036849">
    <property type="entry name" value="Enolase-like_C_sf"/>
</dbReference>
<feature type="domain" description="Mandelate racemase/muconate lactonizing enzyme C-terminal" evidence="2">
    <location>
        <begin position="126"/>
        <end position="220"/>
    </location>
</feature>
<sequence length="351" mass="37158">MPRIQDCQAFKVAMPRGRRPQSILVRLTNEDGTTGWGEVAFPEPPDSTWADISERLAPALLGLEWERPEDVSATVEFGTRPAAAAVDIACWDLWCRLKGLPLAHALGGTRTSIVTGTRIDTAPFLIDALISRVNQAVGSGHTRVTLKVRPGWDIEPVRAVRAAYPALAVVVDACGSYTESEEHLETLQALDAYGLVAIERPFPAGDLAAHARLQQRLETAVCPQISDLDMLEAAIEQRAGRMLHLDISLMGGLTAARGAHDRAYAAGWDVWCGGSGAFGIGQAAAVALAGLPGCTLPSDVTDPAGGPAFVSPPVRSHGGVVGVPLTQPGLGHQVDEERIAKLATDTRRIPA</sequence>
<gene>
    <name evidence="3" type="ordered locus">Tcur_2633</name>
</gene>
<dbReference type="PANTHER" id="PTHR48073:SF5">
    <property type="entry name" value="O-SUCCINYLBENZOATE SYNTHASE"/>
    <property type="match status" value="1"/>
</dbReference>
<proteinExistence type="predicted"/>
<dbReference type="KEGG" id="tcu:Tcur_2633"/>
<dbReference type="Gene3D" id="3.30.390.10">
    <property type="entry name" value="Enolase-like, N-terminal domain"/>
    <property type="match status" value="1"/>
</dbReference>